<evidence type="ECO:0000256" key="3">
    <source>
        <dbReference type="ARBA" id="ARBA00022808"/>
    </source>
</evidence>
<dbReference type="NCBIfam" id="TIGR01225">
    <property type="entry name" value="hutH"/>
    <property type="match status" value="1"/>
</dbReference>
<evidence type="ECO:0000313" key="8">
    <source>
        <dbReference type="EMBL" id="BAL55633.1"/>
    </source>
</evidence>
<organism evidence="8">
    <name type="scientific">uncultured Bacteroidota bacterium</name>
    <dbReference type="NCBI Taxonomy" id="152509"/>
    <lineage>
        <taxon>Bacteria</taxon>
        <taxon>Pseudomonadati</taxon>
        <taxon>Bacteroidota</taxon>
        <taxon>environmental samples</taxon>
    </lineage>
</organism>
<evidence type="ECO:0000256" key="1">
    <source>
        <dbReference type="ARBA" id="ARBA00005113"/>
    </source>
</evidence>
<dbReference type="AlphaFoldDB" id="H5SHJ7"/>
<comment type="catalytic activity">
    <reaction evidence="5 6">
        <text>L-histidine = trans-urocanate + NH4(+)</text>
        <dbReference type="Rhea" id="RHEA:21232"/>
        <dbReference type="ChEBI" id="CHEBI:17771"/>
        <dbReference type="ChEBI" id="CHEBI:28938"/>
        <dbReference type="ChEBI" id="CHEBI:57595"/>
        <dbReference type="EC" id="4.3.1.3"/>
    </reaction>
</comment>
<dbReference type="EC" id="4.3.1.3" evidence="2 6"/>
<name>H5SHJ7_9BACT</name>
<comment type="PTM">
    <text evidence="6">Contains an active site 4-methylidene-imidazol-5-one (MIO), which is formed autocatalytically by cyclization and dehydration of residues Ser-Ser-Gly.</text>
</comment>
<dbReference type="Gene3D" id="1.20.200.10">
    <property type="entry name" value="Fumarase/aspartase (Central domain)"/>
    <property type="match status" value="1"/>
</dbReference>
<evidence type="ECO:0000256" key="4">
    <source>
        <dbReference type="ARBA" id="ARBA00023239"/>
    </source>
</evidence>
<dbReference type="Gene3D" id="1.10.275.10">
    <property type="entry name" value="Fumarase/aspartase (N-terminal domain)"/>
    <property type="match status" value="1"/>
</dbReference>
<dbReference type="GO" id="GO:0019556">
    <property type="term" value="P:L-histidine catabolic process to glutamate and formamide"/>
    <property type="evidence" value="ECO:0007669"/>
    <property type="project" value="UniProtKB-UniPathway"/>
</dbReference>
<dbReference type="Pfam" id="PF00221">
    <property type="entry name" value="Lyase_aromatic"/>
    <property type="match status" value="1"/>
</dbReference>
<comment type="pathway">
    <text evidence="1 6">Amino-acid degradation; L-histidine degradation into L-glutamate; N-formimidoyl-L-glutamate from L-histidine: step 1/3.</text>
</comment>
<dbReference type="PANTHER" id="PTHR10362">
    <property type="entry name" value="HISTIDINE AMMONIA-LYASE"/>
    <property type="match status" value="1"/>
</dbReference>
<evidence type="ECO:0000256" key="6">
    <source>
        <dbReference type="HAMAP-Rule" id="MF_00229"/>
    </source>
</evidence>
<dbReference type="GO" id="GO:0005737">
    <property type="term" value="C:cytoplasm"/>
    <property type="evidence" value="ECO:0007669"/>
    <property type="project" value="UniProtKB-SubCell"/>
</dbReference>
<dbReference type="SUPFAM" id="SSF48557">
    <property type="entry name" value="L-aspartase-like"/>
    <property type="match status" value="1"/>
</dbReference>
<sequence>MSNSSSTSTVETLLLDGHSLKLDDVVRAASGNVRLALAPAVRERIISSRRLVEQWLSQGEVVYGVTTGFGELASVTISAEDVATLQENLIISHSAGAGDYLSPDIVRAMMLLRINALAKGYSGVRPELVERLIELFNAGIVPAVPEQGSVGSSGDLVQLAHIALALIGKGWCITERGPEPSALVLAMKGLRPMQLQAKEGLALINGTQYQCAVGALVLARALELADVADVAGAFSADVLRSTDRAFDERIHRVRGLRGQQIVAAHLRALMEGSQIRESHRTDDPRVQDAYSIRCMPQVHGASRDALEYVRTIIEAELNAANDNPLIFPEGEHLEGGNFHGQPLALALDTLAIAIAELANISERRIERMVNGALSNGLPKFLASNPGLESGMMIAQYTAASLVSENKVLAHPASVDSIPTSANQEDHNSMGSIAAWKARRIVSNTTTVLAIELLCAARALDFLRPLRTSELLEQVHSAIREVVPDRGGERVLYRDIQAVRLLIEDGIVAALGRNGWSSMQSEVNS</sequence>
<dbReference type="FunFam" id="1.20.200.10:FF:000003">
    <property type="entry name" value="Histidine ammonia-lyase"/>
    <property type="match status" value="1"/>
</dbReference>
<dbReference type="EMBL" id="AP011722">
    <property type="protein sequence ID" value="BAL55633.1"/>
    <property type="molecule type" value="Genomic_DNA"/>
</dbReference>
<keyword evidence="3 6" id="KW-0369">Histidine metabolism</keyword>
<dbReference type="GO" id="GO:0004397">
    <property type="term" value="F:histidine ammonia-lyase activity"/>
    <property type="evidence" value="ECO:0007669"/>
    <property type="project" value="UniProtKB-UniRule"/>
</dbReference>
<keyword evidence="4 6" id="KW-0456">Lyase</keyword>
<dbReference type="FunFam" id="1.10.275.10:FF:000005">
    <property type="entry name" value="Histidine ammonia-lyase"/>
    <property type="match status" value="1"/>
</dbReference>
<reference evidence="8" key="1">
    <citation type="journal article" date="2005" name="Environ. Microbiol.">
        <title>Genetic and functional properties of uncultivated thermophilic crenarchaeotes from a subsurface gold mine as revealed by analysis of genome fragments.</title>
        <authorList>
            <person name="Nunoura T."/>
            <person name="Hirayama H."/>
            <person name="Takami H."/>
            <person name="Oida H."/>
            <person name="Nishi S."/>
            <person name="Shimamura S."/>
            <person name="Suzuki Y."/>
            <person name="Inagaki F."/>
            <person name="Takai K."/>
            <person name="Nealson K.H."/>
            <person name="Horikoshi K."/>
        </authorList>
    </citation>
    <scope>NUCLEOTIDE SEQUENCE</scope>
</reference>
<comment type="similarity">
    <text evidence="6 7">Belongs to the PAL/histidase family.</text>
</comment>
<gene>
    <name evidence="6" type="primary">hutH</name>
    <name evidence="8" type="ORF">HGMM_F29C06C14</name>
</gene>
<dbReference type="InterPro" id="IPR024083">
    <property type="entry name" value="Fumarase/histidase_N"/>
</dbReference>
<accession>H5SHJ7</accession>
<dbReference type="NCBIfam" id="NF006871">
    <property type="entry name" value="PRK09367.1"/>
    <property type="match status" value="1"/>
</dbReference>
<evidence type="ECO:0000256" key="5">
    <source>
        <dbReference type="ARBA" id="ARBA00049269"/>
    </source>
</evidence>
<evidence type="ECO:0000256" key="2">
    <source>
        <dbReference type="ARBA" id="ARBA00012994"/>
    </source>
</evidence>
<dbReference type="HAMAP" id="MF_00229">
    <property type="entry name" value="His_ammonia_lyase"/>
    <property type="match status" value="1"/>
</dbReference>
<dbReference type="CDD" id="cd00332">
    <property type="entry name" value="PAL-HAL"/>
    <property type="match status" value="1"/>
</dbReference>
<proteinExistence type="inferred from homology"/>
<feature type="cross-link" description="5-imidazolinone (Ala-Gly)" evidence="6">
    <location>
        <begin position="152"/>
        <end position="154"/>
    </location>
</feature>
<dbReference type="InterPro" id="IPR005921">
    <property type="entry name" value="HutH"/>
</dbReference>
<dbReference type="GO" id="GO:0019557">
    <property type="term" value="P:L-histidine catabolic process to glutamate and formate"/>
    <property type="evidence" value="ECO:0007669"/>
    <property type="project" value="UniProtKB-UniPathway"/>
</dbReference>
<keyword evidence="6" id="KW-0963">Cytoplasm</keyword>
<reference evidence="8" key="2">
    <citation type="journal article" date="2012" name="PLoS ONE">
        <title>A Deeply Branching Thermophilic Bacterium with an Ancient Acetyl-CoA Pathway Dominates a Subsurface Ecosystem.</title>
        <authorList>
            <person name="Takami H."/>
            <person name="Noguchi H."/>
            <person name="Takaki Y."/>
            <person name="Uchiyama I."/>
            <person name="Toyoda A."/>
            <person name="Nishi S."/>
            <person name="Chee G.-J."/>
            <person name="Arai W."/>
            <person name="Nunoura T."/>
            <person name="Itoh T."/>
            <person name="Hattori M."/>
            <person name="Takai K."/>
        </authorList>
    </citation>
    <scope>NUCLEOTIDE SEQUENCE</scope>
</reference>
<protein>
    <recommendedName>
        <fullName evidence="2 6">Histidine ammonia-lyase</fullName>
        <shortName evidence="6">Histidase</shortName>
        <ecNumber evidence="2 6">4.3.1.3</ecNumber>
    </recommendedName>
</protein>
<feature type="modified residue" description="2,3-didehydroalanine (Ser)" evidence="6">
    <location>
        <position position="153"/>
    </location>
</feature>
<evidence type="ECO:0000256" key="7">
    <source>
        <dbReference type="RuleBase" id="RU003954"/>
    </source>
</evidence>
<comment type="subcellular location">
    <subcellularLocation>
        <location evidence="6">Cytoplasm</location>
    </subcellularLocation>
</comment>
<dbReference type="UniPathway" id="UPA00379">
    <property type="reaction ID" value="UER00549"/>
</dbReference>
<dbReference type="InterPro" id="IPR008948">
    <property type="entry name" value="L-Aspartase-like"/>
</dbReference>
<dbReference type="InterPro" id="IPR001106">
    <property type="entry name" value="Aromatic_Lyase"/>
</dbReference>